<gene>
    <name evidence="1" type="ORF">AWB67_01367</name>
</gene>
<organism evidence="1 2">
    <name type="scientific">Caballeronia terrestris</name>
    <dbReference type="NCBI Taxonomy" id="1226301"/>
    <lineage>
        <taxon>Bacteria</taxon>
        <taxon>Pseudomonadati</taxon>
        <taxon>Pseudomonadota</taxon>
        <taxon>Betaproteobacteria</taxon>
        <taxon>Burkholderiales</taxon>
        <taxon>Burkholderiaceae</taxon>
        <taxon>Caballeronia</taxon>
    </lineage>
</organism>
<protein>
    <submittedName>
        <fullName evidence="1">SnoaL-like polyketide cyclase</fullName>
    </submittedName>
</protein>
<dbReference type="Gene3D" id="3.10.450.50">
    <property type="match status" value="1"/>
</dbReference>
<keyword evidence="2" id="KW-1185">Reference proteome</keyword>
<evidence type="ECO:0000313" key="1">
    <source>
        <dbReference type="EMBL" id="SAL34826.1"/>
    </source>
</evidence>
<dbReference type="InterPro" id="IPR009959">
    <property type="entry name" value="Cyclase_SnoaL-like"/>
</dbReference>
<dbReference type="GO" id="GO:0030638">
    <property type="term" value="P:polyketide metabolic process"/>
    <property type="evidence" value="ECO:0007669"/>
    <property type="project" value="InterPro"/>
</dbReference>
<reference evidence="1" key="1">
    <citation type="submission" date="2016-01" db="EMBL/GenBank/DDBJ databases">
        <authorList>
            <person name="Peeters C."/>
        </authorList>
    </citation>
    <scope>NUCLEOTIDE SEQUENCE [LARGE SCALE GENOMIC DNA]</scope>
    <source>
        <strain evidence="1">LMG 22937</strain>
    </source>
</reference>
<evidence type="ECO:0000313" key="2">
    <source>
        <dbReference type="Proteomes" id="UP000054925"/>
    </source>
</evidence>
<comment type="caution">
    <text evidence="1">The sequence shown here is derived from an EMBL/GenBank/DDBJ whole genome shotgun (WGS) entry which is preliminary data.</text>
</comment>
<name>A0A158GRU4_9BURK</name>
<dbReference type="RefSeq" id="WP_159964804.1">
    <property type="nucleotide sequence ID" value="NZ_FCOL02000005.1"/>
</dbReference>
<dbReference type="InterPro" id="IPR032710">
    <property type="entry name" value="NTF2-like_dom_sf"/>
</dbReference>
<sequence>MDTADRQALRTRRDAVVNAHIEAEAVRHDVAAALATFRNPRYEVPAVGLIADGADAVEGLLNQLLAAFPDFWLTKDAVHHGDDVVVVEARFGGTHRGVWAGMAATNKPMEVQSALIFVFDDADLICEKVYFDHATVLRQLGAPA</sequence>
<dbReference type="SUPFAM" id="SSF54427">
    <property type="entry name" value="NTF2-like"/>
    <property type="match status" value="1"/>
</dbReference>
<dbReference type="AlphaFoldDB" id="A0A158GRU4"/>
<accession>A0A158GRU4</accession>
<dbReference type="Proteomes" id="UP000054925">
    <property type="component" value="Unassembled WGS sequence"/>
</dbReference>
<dbReference type="EMBL" id="FCOL02000005">
    <property type="protein sequence ID" value="SAL34826.1"/>
    <property type="molecule type" value="Genomic_DNA"/>
</dbReference>
<proteinExistence type="predicted"/>
<dbReference type="OrthoDB" id="4539871at2"/>
<dbReference type="Pfam" id="PF07366">
    <property type="entry name" value="SnoaL"/>
    <property type="match status" value="1"/>
</dbReference>